<gene>
    <name evidence="1" type="ORF">GJ697_26845</name>
</gene>
<dbReference type="EMBL" id="WKJM01000034">
    <property type="protein sequence ID" value="MRX11448.1"/>
    <property type="molecule type" value="Genomic_DNA"/>
</dbReference>
<keyword evidence="2" id="KW-1185">Reference proteome</keyword>
<organism evidence="1 2">
    <name type="scientific">Duganella alba</name>
    <dbReference type="NCBI Taxonomy" id="2666081"/>
    <lineage>
        <taxon>Bacteria</taxon>
        <taxon>Pseudomonadati</taxon>
        <taxon>Pseudomonadota</taxon>
        <taxon>Betaproteobacteria</taxon>
        <taxon>Burkholderiales</taxon>
        <taxon>Oxalobacteraceae</taxon>
        <taxon>Telluria group</taxon>
        <taxon>Duganella</taxon>
    </lineage>
</organism>
<evidence type="ECO:0000313" key="2">
    <source>
        <dbReference type="Proteomes" id="UP000481037"/>
    </source>
</evidence>
<name>A0A6L5QQ32_9BURK</name>
<dbReference type="Proteomes" id="UP000481037">
    <property type="component" value="Unassembled WGS sequence"/>
</dbReference>
<proteinExistence type="predicted"/>
<accession>A0A6L5QQ32</accession>
<dbReference type="AlphaFoldDB" id="A0A6L5QQ32"/>
<protein>
    <submittedName>
        <fullName evidence="1">Uncharacterized protein</fullName>
    </submittedName>
</protein>
<sequence>MQNSWDFSVYDPNYPRVSPDISTPVHLAAVKFEETIRNDFNENGAFFRADGTLIFSKIGTPTNILFLPAELTGVNHSVFSHNHPGGHPFSPQDVQHATELDLLELRAVAPRWRYIMHSGEAWPLWPTIEQSIKDEMPFAIDEINAMLKAGQLQQQYLHIELLHHLWIRVSKSLNFHYHREAS</sequence>
<dbReference type="RefSeq" id="WP_154369742.1">
    <property type="nucleotide sequence ID" value="NZ_WKJM01000034.1"/>
</dbReference>
<comment type="caution">
    <text evidence="1">The sequence shown here is derived from an EMBL/GenBank/DDBJ whole genome shotgun (WGS) entry which is preliminary data.</text>
</comment>
<reference evidence="1 2" key="1">
    <citation type="submission" date="2019-11" db="EMBL/GenBank/DDBJ databases">
        <title>Novel species isolated from a subtropical stream in China.</title>
        <authorList>
            <person name="Lu H."/>
        </authorList>
    </citation>
    <scope>NUCLEOTIDE SEQUENCE [LARGE SCALE GENOMIC DNA]</scope>
    <source>
        <strain evidence="1 2">FT25W</strain>
    </source>
</reference>
<evidence type="ECO:0000313" key="1">
    <source>
        <dbReference type="EMBL" id="MRX11448.1"/>
    </source>
</evidence>